<evidence type="ECO:0000256" key="9">
    <source>
        <dbReference type="HAMAP-Rule" id="MF_00061"/>
    </source>
</evidence>
<name>A0A0P8W9A9_9CLOT</name>
<dbReference type="GO" id="GO:0005524">
    <property type="term" value="F:ATP binding"/>
    <property type="evidence" value="ECO:0007669"/>
    <property type="project" value="UniProtKB-UniRule"/>
</dbReference>
<dbReference type="SUPFAM" id="SSF55060">
    <property type="entry name" value="GHMP Kinase, C-terminal domain"/>
    <property type="match status" value="1"/>
</dbReference>
<proteinExistence type="inferred from homology"/>
<feature type="active site" evidence="9">
    <location>
        <position position="133"/>
    </location>
</feature>
<reference evidence="12 13" key="1">
    <citation type="submission" date="2015-09" db="EMBL/GenBank/DDBJ databases">
        <title>Genome sequence of Oxobacter pfennigii DSM 3222.</title>
        <authorList>
            <person name="Poehlein A."/>
            <person name="Bengelsdorf F.R."/>
            <person name="Schiel-Bengelsdorf B."/>
            <person name="Duerre P."/>
            <person name="Daniel R."/>
        </authorList>
    </citation>
    <scope>NUCLEOTIDE SEQUENCE [LARGE SCALE GENOMIC DNA]</scope>
    <source>
        <strain evidence="12 13">DSM 3222</strain>
    </source>
</reference>
<dbReference type="InterPro" id="IPR006204">
    <property type="entry name" value="GHMP_kinase_N_dom"/>
</dbReference>
<evidence type="ECO:0000256" key="8">
    <source>
        <dbReference type="ARBA" id="ARBA00032554"/>
    </source>
</evidence>
<evidence type="ECO:0000256" key="2">
    <source>
        <dbReference type="ARBA" id="ARBA00012052"/>
    </source>
</evidence>
<dbReference type="Pfam" id="PF00288">
    <property type="entry name" value="GHMP_kinases_N"/>
    <property type="match status" value="1"/>
</dbReference>
<dbReference type="Gene3D" id="3.30.230.10">
    <property type="match status" value="1"/>
</dbReference>
<evidence type="ECO:0000256" key="3">
    <source>
        <dbReference type="ARBA" id="ARBA00017473"/>
    </source>
</evidence>
<comment type="similarity">
    <text evidence="1 9">Belongs to the GHMP kinase family. IspE subfamily.</text>
</comment>
<dbReference type="Pfam" id="PF08544">
    <property type="entry name" value="GHMP_kinases_C"/>
    <property type="match status" value="1"/>
</dbReference>
<evidence type="ECO:0000259" key="10">
    <source>
        <dbReference type="Pfam" id="PF00288"/>
    </source>
</evidence>
<dbReference type="SUPFAM" id="SSF54211">
    <property type="entry name" value="Ribosomal protein S5 domain 2-like"/>
    <property type="match status" value="1"/>
</dbReference>
<comment type="catalytic activity">
    <reaction evidence="9">
        <text>4-CDP-2-C-methyl-D-erythritol + ATP = 4-CDP-2-C-methyl-D-erythritol 2-phosphate + ADP + H(+)</text>
        <dbReference type="Rhea" id="RHEA:18437"/>
        <dbReference type="ChEBI" id="CHEBI:15378"/>
        <dbReference type="ChEBI" id="CHEBI:30616"/>
        <dbReference type="ChEBI" id="CHEBI:57823"/>
        <dbReference type="ChEBI" id="CHEBI:57919"/>
        <dbReference type="ChEBI" id="CHEBI:456216"/>
        <dbReference type="EC" id="2.7.1.148"/>
    </reaction>
</comment>
<comment type="function">
    <text evidence="9">Catalyzes the phosphorylation of the position 2 hydroxy group of 4-diphosphocytidyl-2C-methyl-D-erythritol.</text>
</comment>
<dbReference type="GO" id="GO:0016114">
    <property type="term" value="P:terpenoid biosynthetic process"/>
    <property type="evidence" value="ECO:0007669"/>
    <property type="project" value="UniProtKB-UniRule"/>
</dbReference>
<feature type="domain" description="GHMP kinase C-terminal" evidence="11">
    <location>
        <begin position="196"/>
        <end position="271"/>
    </location>
</feature>
<dbReference type="InterPro" id="IPR020568">
    <property type="entry name" value="Ribosomal_Su5_D2-typ_SF"/>
</dbReference>
<dbReference type="InterPro" id="IPR036554">
    <property type="entry name" value="GHMP_kinase_C_sf"/>
</dbReference>
<dbReference type="HAMAP" id="MF_00061">
    <property type="entry name" value="IspE"/>
    <property type="match status" value="1"/>
</dbReference>
<dbReference type="EC" id="2.7.1.148" evidence="2 9"/>
<evidence type="ECO:0000256" key="6">
    <source>
        <dbReference type="ARBA" id="ARBA00022777"/>
    </source>
</evidence>
<feature type="active site" evidence="9">
    <location>
        <position position="8"/>
    </location>
</feature>
<dbReference type="NCBIfam" id="TIGR00154">
    <property type="entry name" value="ispE"/>
    <property type="match status" value="1"/>
</dbReference>
<feature type="domain" description="GHMP kinase N-terminal" evidence="10">
    <location>
        <begin position="63"/>
        <end position="141"/>
    </location>
</feature>
<evidence type="ECO:0000313" key="12">
    <source>
        <dbReference type="EMBL" id="KPU44574.1"/>
    </source>
</evidence>
<organism evidence="12 13">
    <name type="scientific">Oxobacter pfennigii</name>
    <dbReference type="NCBI Taxonomy" id="36849"/>
    <lineage>
        <taxon>Bacteria</taxon>
        <taxon>Bacillati</taxon>
        <taxon>Bacillota</taxon>
        <taxon>Clostridia</taxon>
        <taxon>Eubacteriales</taxon>
        <taxon>Clostridiaceae</taxon>
        <taxon>Oxobacter</taxon>
    </lineage>
</organism>
<dbReference type="Gene3D" id="3.30.70.890">
    <property type="entry name" value="GHMP kinase, C-terminal domain"/>
    <property type="match status" value="1"/>
</dbReference>
<accession>A0A0P8W9A9</accession>
<keyword evidence="13" id="KW-1185">Reference proteome</keyword>
<dbReference type="PANTHER" id="PTHR43527:SF2">
    <property type="entry name" value="4-DIPHOSPHOCYTIDYL-2-C-METHYL-D-ERYTHRITOL KINASE, CHLOROPLASTIC"/>
    <property type="match status" value="1"/>
</dbReference>
<dbReference type="PANTHER" id="PTHR43527">
    <property type="entry name" value="4-DIPHOSPHOCYTIDYL-2-C-METHYL-D-ERYTHRITOL KINASE, CHLOROPLASTIC"/>
    <property type="match status" value="1"/>
</dbReference>
<dbReference type="RefSeq" id="WP_054874725.1">
    <property type="nucleotide sequence ID" value="NZ_LKET01000029.1"/>
</dbReference>
<dbReference type="OrthoDB" id="9809438at2"/>
<comment type="pathway">
    <text evidence="9">Isoprenoid biosynthesis; isopentenyl diphosphate biosynthesis via DXP pathway; isopentenyl diphosphate from 1-deoxy-D-xylulose 5-phosphate: step 3/6.</text>
</comment>
<dbReference type="AlphaFoldDB" id="A0A0P8W9A9"/>
<dbReference type="InterPro" id="IPR004424">
    <property type="entry name" value="IspE"/>
</dbReference>
<dbReference type="InterPro" id="IPR014721">
    <property type="entry name" value="Ribsml_uS5_D2-typ_fold_subgr"/>
</dbReference>
<sequence length="283" mass="31681">MELKAFAKINLSIDVLKRREDNYHEVRMIMQSIGLYDTINFDLREKGIKIYCTDPNVPCDERNIVYKVLQLLKENYKIEKGMEIDIHKRIPVAAGLAGGSCDAACAIIAASSLWDLKMTYEDMVDIGSKVGADVPFCIKGGTALAEGIGDKLTQLPSLEGIHIVLAKPLIGVSTKEVYQSLKIDEIVIRPDIDRLLKAVQEKNIRYIADNMVNVLETVTIKKHPVIEEIKRIMVEFNALGSLMSGSGPTVFGIFDTHDDAEKCYNRLRDYIKDVYIVESVGEL</sequence>
<gene>
    <name evidence="9 12" type="primary">ispE</name>
    <name evidence="12" type="ORF">OXPF_16570</name>
</gene>
<dbReference type="UniPathway" id="UPA00056">
    <property type="reaction ID" value="UER00094"/>
</dbReference>
<keyword evidence="6 9" id="KW-0418">Kinase</keyword>
<comment type="caution">
    <text evidence="12">The sequence shown here is derived from an EMBL/GenBank/DDBJ whole genome shotgun (WGS) entry which is preliminary data.</text>
</comment>
<dbReference type="InterPro" id="IPR013750">
    <property type="entry name" value="GHMP_kinase_C_dom"/>
</dbReference>
<evidence type="ECO:0000256" key="7">
    <source>
        <dbReference type="ARBA" id="ARBA00022840"/>
    </source>
</evidence>
<evidence type="ECO:0000256" key="1">
    <source>
        <dbReference type="ARBA" id="ARBA00009684"/>
    </source>
</evidence>
<evidence type="ECO:0000259" key="11">
    <source>
        <dbReference type="Pfam" id="PF08544"/>
    </source>
</evidence>
<evidence type="ECO:0000256" key="5">
    <source>
        <dbReference type="ARBA" id="ARBA00022741"/>
    </source>
</evidence>
<keyword evidence="7 9" id="KW-0067">ATP-binding</keyword>
<keyword evidence="5 9" id="KW-0547">Nucleotide-binding</keyword>
<dbReference type="GO" id="GO:0019288">
    <property type="term" value="P:isopentenyl diphosphate biosynthetic process, methylerythritol 4-phosphate pathway"/>
    <property type="evidence" value="ECO:0007669"/>
    <property type="project" value="UniProtKB-UniRule"/>
</dbReference>
<dbReference type="GO" id="GO:0050515">
    <property type="term" value="F:4-(cytidine 5'-diphospho)-2-C-methyl-D-erythritol kinase activity"/>
    <property type="evidence" value="ECO:0007669"/>
    <property type="project" value="UniProtKB-UniRule"/>
</dbReference>
<dbReference type="Proteomes" id="UP000050326">
    <property type="component" value="Unassembled WGS sequence"/>
</dbReference>
<dbReference type="PIRSF" id="PIRSF010376">
    <property type="entry name" value="IspE"/>
    <property type="match status" value="1"/>
</dbReference>
<protein>
    <recommendedName>
        <fullName evidence="3 9">4-diphosphocytidyl-2-C-methyl-D-erythritol kinase</fullName>
        <shortName evidence="9">CMK</shortName>
        <ecNumber evidence="2 9">2.7.1.148</ecNumber>
    </recommendedName>
    <alternativeName>
        <fullName evidence="8 9">4-(cytidine-5'-diphospho)-2-C-methyl-D-erythritol kinase</fullName>
    </alternativeName>
</protein>
<comment type="caution">
    <text evidence="9">Lacks conserved residue(s) required for the propagation of feature annotation.</text>
</comment>
<evidence type="ECO:0000256" key="4">
    <source>
        <dbReference type="ARBA" id="ARBA00022679"/>
    </source>
</evidence>
<keyword evidence="9" id="KW-0414">Isoprene biosynthesis</keyword>
<dbReference type="EMBL" id="LKET01000029">
    <property type="protein sequence ID" value="KPU44574.1"/>
    <property type="molecule type" value="Genomic_DNA"/>
</dbReference>
<dbReference type="STRING" id="36849.OXPF_16570"/>
<keyword evidence="4 9" id="KW-0808">Transferase</keyword>
<evidence type="ECO:0000313" key="13">
    <source>
        <dbReference type="Proteomes" id="UP000050326"/>
    </source>
</evidence>
<dbReference type="PATRIC" id="fig|36849.3.peg.1749"/>